<feature type="domain" description="Spore protein YkvP/CgeB glycosyl transferase-like" evidence="1">
    <location>
        <begin position="229"/>
        <end position="371"/>
    </location>
</feature>
<dbReference type="EMBL" id="DVOD01000001">
    <property type="protein sequence ID" value="HIU91493.1"/>
    <property type="molecule type" value="Genomic_DNA"/>
</dbReference>
<dbReference type="AlphaFoldDB" id="A0A9D1SPZ9"/>
<dbReference type="Proteomes" id="UP000886748">
    <property type="component" value="Unassembled WGS sequence"/>
</dbReference>
<name>A0A9D1SPZ9_9CLOT</name>
<protein>
    <submittedName>
        <fullName evidence="2">Glycosyltransferase family 1 protein</fullName>
    </submittedName>
</protein>
<reference evidence="2" key="1">
    <citation type="submission" date="2020-10" db="EMBL/GenBank/DDBJ databases">
        <authorList>
            <person name="Gilroy R."/>
        </authorList>
    </citation>
    <scope>NUCLEOTIDE SEQUENCE</scope>
    <source>
        <strain evidence="2">CHK154-7741</strain>
    </source>
</reference>
<sequence length="429" mass="50705">DDPNDVYGVPCFFDAFFQGLINLGNELLVFQSKKFFLNFEKHDDLLKAKIKEIKEFNPDLILLFNNSFCDISQEFDCPIIIYEVDSPLYYQNKKSLLKNKDRYKFFVPQTDTIKFLQDEWKINKKNILYTPFFSSVKAVDIPFTTNISFIGTKFTQGCYQFTINKFMSSTPNESEIEEFKNVLEYYATQPFLTKEEIIANLSIKSNKVIRYVNPDILIWEISDTKRVRTLATVADLGLKIYGTPNWYRDMPYEPDLTFSYMNKYVYSLKHNQDIYNSSRIGININHLQAKSGFAWRVCDIMASNACLVTEYKPDIEKLFPKLQIPFFTNRFEAREQCIKLLKNENQRKDIVMSCQNVINENYRFKHLISKIEHYLNLNLHNEQVGSIKYLDTPQFAKSPEYKPQCSLKNKMRLNIYKYLKRKLEDNSLI</sequence>
<organism evidence="2 3">
    <name type="scientific">Candidatus Limenecus avicola</name>
    <dbReference type="NCBI Taxonomy" id="2840847"/>
    <lineage>
        <taxon>Bacteria</taxon>
        <taxon>Bacillati</taxon>
        <taxon>Bacillota</taxon>
        <taxon>Clostridia</taxon>
        <taxon>Eubacteriales</taxon>
        <taxon>Clostridiaceae</taxon>
        <taxon>Clostridiaceae incertae sedis</taxon>
        <taxon>Candidatus Limenecus</taxon>
    </lineage>
</organism>
<evidence type="ECO:0000313" key="2">
    <source>
        <dbReference type="EMBL" id="HIU91493.1"/>
    </source>
</evidence>
<gene>
    <name evidence="2" type="ORF">IAD26_00005</name>
</gene>
<accession>A0A9D1SPZ9</accession>
<evidence type="ECO:0000313" key="3">
    <source>
        <dbReference type="Proteomes" id="UP000886748"/>
    </source>
</evidence>
<reference evidence="2" key="2">
    <citation type="journal article" date="2021" name="PeerJ">
        <title>Extensive microbial diversity within the chicken gut microbiome revealed by metagenomics and culture.</title>
        <authorList>
            <person name="Gilroy R."/>
            <person name="Ravi A."/>
            <person name="Getino M."/>
            <person name="Pursley I."/>
            <person name="Horton D.L."/>
            <person name="Alikhan N.F."/>
            <person name="Baker D."/>
            <person name="Gharbi K."/>
            <person name="Hall N."/>
            <person name="Watson M."/>
            <person name="Adriaenssens E.M."/>
            <person name="Foster-Nyarko E."/>
            <person name="Jarju S."/>
            <person name="Secka A."/>
            <person name="Antonio M."/>
            <person name="Oren A."/>
            <person name="Chaudhuri R.R."/>
            <person name="La Ragione R."/>
            <person name="Hildebrand F."/>
            <person name="Pallen M.J."/>
        </authorList>
    </citation>
    <scope>NUCLEOTIDE SEQUENCE</scope>
    <source>
        <strain evidence="2">CHK154-7741</strain>
    </source>
</reference>
<evidence type="ECO:0000259" key="1">
    <source>
        <dbReference type="Pfam" id="PF13524"/>
    </source>
</evidence>
<dbReference type="Pfam" id="PF13524">
    <property type="entry name" value="Glyco_trans_1_2"/>
    <property type="match status" value="1"/>
</dbReference>
<dbReference type="InterPro" id="IPR055259">
    <property type="entry name" value="YkvP/CgeB_Glyco_trans-like"/>
</dbReference>
<feature type="non-terminal residue" evidence="2">
    <location>
        <position position="1"/>
    </location>
</feature>
<proteinExistence type="predicted"/>
<comment type="caution">
    <text evidence="2">The sequence shown here is derived from an EMBL/GenBank/DDBJ whole genome shotgun (WGS) entry which is preliminary data.</text>
</comment>